<name>A0A4Q9P8Z2_9APHY</name>
<organism evidence="1 2">
    <name type="scientific">Dichomitus squalens</name>
    <dbReference type="NCBI Taxonomy" id="114155"/>
    <lineage>
        <taxon>Eukaryota</taxon>
        <taxon>Fungi</taxon>
        <taxon>Dikarya</taxon>
        <taxon>Basidiomycota</taxon>
        <taxon>Agaricomycotina</taxon>
        <taxon>Agaricomycetes</taxon>
        <taxon>Polyporales</taxon>
        <taxon>Polyporaceae</taxon>
        <taxon>Dichomitus</taxon>
    </lineage>
</organism>
<gene>
    <name evidence="1" type="ORF">BD310DRAFT_945862</name>
</gene>
<dbReference type="Proteomes" id="UP000292082">
    <property type="component" value="Unassembled WGS sequence"/>
</dbReference>
<keyword evidence="2" id="KW-1185">Reference proteome</keyword>
<dbReference type="AlphaFoldDB" id="A0A4Q9P8Z2"/>
<accession>A0A4Q9P8Z2</accession>
<dbReference type="EMBL" id="ML145093">
    <property type="protein sequence ID" value="TBU62606.1"/>
    <property type="molecule type" value="Genomic_DNA"/>
</dbReference>
<evidence type="ECO:0000313" key="2">
    <source>
        <dbReference type="Proteomes" id="UP000292082"/>
    </source>
</evidence>
<reference evidence="1 2" key="1">
    <citation type="submission" date="2019-01" db="EMBL/GenBank/DDBJ databases">
        <title>Draft genome sequences of three monokaryotic isolates of the white-rot basidiomycete fungus Dichomitus squalens.</title>
        <authorList>
            <consortium name="DOE Joint Genome Institute"/>
            <person name="Lopez S.C."/>
            <person name="Andreopoulos B."/>
            <person name="Pangilinan J."/>
            <person name="Lipzen A."/>
            <person name="Riley R."/>
            <person name="Ahrendt S."/>
            <person name="Ng V."/>
            <person name="Barry K."/>
            <person name="Daum C."/>
            <person name="Grigoriev I.V."/>
            <person name="Hilden K.S."/>
            <person name="Makela M.R."/>
            <person name="de Vries R.P."/>
        </authorList>
    </citation>
    <scope>NUCLEOTIDE SEQUENCE [LARGE SCALE GENOMIC DNA]</scope>
    <source>
        <strain evidence="1 2">CBS 464.89</strain>
    </source>
</reference>
<proteinExistence type="predicted"/>
<evidence type="ECO:0000313" key="1">
    <source>
        <dbReference type="EMBL" id="TBU62606.1"/>
    </source>
</evidence>
<sequence>MLTRVAHYITGFPASIFISHPIRIPRLALPALHWLDKHTSMMPRVGAMRSQIALPRCPSTVDVSGDPSGLQASQHVAVKLSYGVRDVVC</sequence>
<protein>
    <submittedName>
        <fullName evidence="1">Uncharacterized protein</fullName>
    </submittedName>
</protein>